<keyword evidence="7" id="KW-0653">Protein transport</keyword>
<evidence type="ECO:0000256" key="2">
    <source>
        <dbReference type="ARBA" id="ARBA00005811"/>
    </source>
</evidence>
<keyword evidence="6 8" id="KW-0472">Membrane</keyword>
<evidence type="ECO:0000256" key="1">
    <source>
        <dbReference type="ARBA" id="ARBA00004162"/>
    </source>
</evidence>
<sequence length="147" mass="16161">MRFKKPDTPIPTIDLIPMLTVMMGVLAFFVVISVSLSSEQLIQVNLPPEPTEDTPTSDQTTSEPFIVSMDADGQQRLNGVPIATDQLTVEINAYLDGNPTQNVYLVPSRELPYEQVMRFLGDVRAVGGSDRVSLALEKQPSVSTERP</sequence>
<name>A0A2W4WRD6_9CYAN</name>
<keyword evidence="7" id="KW-0813">Transport</keyword>
<evidence type="ECO:0000256" key="7">
    <source>
        <dbReference type="RuleBase" id="RU003879"/>
    </source>
</evidence>
<comment type="subcellular location">
    <subcellularLocation>
        <location evidence="1">Cell membrane</location>
        <topology evidence="1">Single-pass membrane protein</topology>
    </subcellularLocation>
    <subcellularLocation>
        <location evidence="7">Cell membrane</location>
        <topology evidence="7">Single-pass type II membrane protein</topology>
    </subcellularLocation>
</comment>
<dbReference type="GO" id="GO:0015031">
    <property type="term" value="P:protein transport"/>
    <property type="evidence" value="ECO:0007669"/>
    <property type="project" value="UniProtKB-KW"/>
</dbReference>
<keyword evidence="3" id="KW-1003">Cell membrane</keyword>
<dbReference type="GO" id="GO:0005886">
    <property type="term" value="C:plasma membrane"/>
    <property type="evidence" value="ECO:0007669"/>
    <property type="project" value="UniProtKB-SubCell"/>
</dbReference>
<dbReference type="PANTHER" id="PTHR30558:SF3">
    <property type="entry name" value="BIOPOLYMER TRANSPORT PROTEIN EXBD-RELATED"/>
    <property type="match status" value="1"/>
</dbReference>
<evidence type="ECO:0000313" key="9">
    <source>
        <dbReference type="EMBL" id="PZO21898.1"/>
    </source>
</evidence>
<evidence type="ECO:0000256" key="8">
    <source>
        <dbReference type="SAM" id="Phobius"/>
    </source>
</evidence>
<feature type="transmembrane region" description="Helical" evidence="8">
    <location>
        <begin position="12"/>
        <end position="36"/>
    </location>
</feature>
<organism evidence="9 10">
    <name type="scientific">Leptolyngbya foveolarum</name>
    <dbReference type="NCBI Taxonomy" id="47253"/>
    <lineage>
        <taxon>Bacteria</taxon>
        <taxon>Bacillati</taxon>
        <taxon>Cyanobacteriota</taxon>
        <taxon>Cyanophyceae</taxon>
        <taxon>Leptolyngbyales</taxon>
        <taxon>Leptolyngbyaceae</taxon>
        <taxon>Leptolyngbya group</taxon>
        <taxon>Leptolyngbya</taxon>
    </lineage>
</organism>
<dbReference type="Proteomes" id="UP000249354">
    <property type="component" value="Unassembled WGS sequence"/>
</dbReference>
<dbReference type="GO" id="GO:0022857">
    <property type="term" value="F:transmembrane transporter activity"/>
    <property type="evidence" value="ECO:0007669"/>
    <property type="project" value="InterPro"/>
</dbReference>
<proteinExistence type="inferred from homology"/>
<comment type="similarity">
    <text evidence="2 7">Belongs to the ExbD/TolR family.</text>
</comment>
<protein>
    <submittedName>
        <fullName evidence="9">Biopolymer transporter ExbD</fullName>
    </submittedName>
</protein>
<comment type="caution">
    <text evidence="9">The sequence shown here is derived from an EMBL/GenBank/DDBJ whole genome shotgun (WGS) entry which is preliminary data.</text>
</comment>
<evidence type="ECO:0000313" key="10">
    <source>
        <dbReference type="Proteomes" id="UP000249354"/>
    </source>
</evidence>
<gene>
    <name evidence="9" type="ORF">DCF25_04340</name>
</gene>
<dbReference type="AlphaFoldDB" id="A0A2W4WRD6"/>
<evidence type="ECO:0000256" key="4">
    <source>
        <dbReference type="ARBA" id="ARBA00022692"/>
    </source>
</evidence>
<reference evidence="9 10" key="2">
    <citation type="submission" date="2018-06" db="EMBL/GenBank/DDBJ databases">
        <title>Metagenomic assembly of (sub)arctic Cyanobacteria and their associated microbiome from non-axenic cultures.</title>
        <authorList>
            <person name="Baurain D."/>
        </authorList>
    </citation>
    <scope>NUCLEOTIDE SEQUENCE [LARGE SCALE GENOMIC DNA]</scope>
    <source>
        <strain evidence="9">ULC129bin1</strain>
    </source>
</reference>
<evidence type="ECO:0000256" key="6">
    <source>
        <dbReference type="ARBA" id="ARBA00023136"/>
    </source>
</evidence>
<accession>A0A2W4WRD6</accession>
<dbReference type="Pfam" id="PF02472">
    <property type="entry name" value="ExbD"/>
    <property type="match status" value="1"/>
</dbReference>
<reference evidence="10" key="1">
    <citation type="submission" date="2018-04" db="EMBL/GenBank/DDBJ databases">
        <authorList>
            <person name="Cornet L."/>
        </authorList>
    </citation>
    <scope>NUCLEOTIDE SEQUENCE [LARGE SCALE GENOMIC DNA]</scope>
</reference>
<evidence type="ECO:0000256" key="3">
    <source>
        <dbReference type="ARBA" id="ARBA00022475"/>
    </source>
</evidence>
<keyword evidence="4 7" id="KW-0812">Transmembrane</keyword>
<keyword evidence="5 8" id="KW-1133">Transmembrane helix</keyword>
<evidence type="ECO:0000256" key="5">
    <source>
        <dbReference type="ARBA" id="ARBA00022989"/>
    </source>
</evidence>
<dbReference type="InterPro" id="IPR003400">
    <property type="entry name" value="ExbD"/>
</dbReference>
<dbReference type="PANTHER" id="PTHR30558">
    <property type="entry name" value="EXBD MEMBRANE COMPONENT OF PMF-DRIVEN MACROMOLECULE IMPORT SYSTEM"/>
    <property type="match status" value="1"/>
</dbReference>
<dbReference type="Gene3D" id="3.30.420.270">
    <property type="match status" value="1"/>
</dbReference>
<dbReference type="EMBL" id="QBMC01000016">
    <property type="protein sequence ID" value="PZO21898.1"/>
    <property type="molecule type" value="Genomic_DNA"/>
</dbReference>